<dbReference type="Gene3D" id="3.40.50.1820">
    <property type="entry name" value="alpha/beta hydrolase"/>
    <property type="match status" value="1"/>
</dbReference>
<dbReference type="GO" id="GO:0016787">
    <property type="term" value="F:hydrolase activity"/>
    <property type="evidence" value="ECO:0007669"/>
    <property type="project" value="InterPro"/>
</dbReference>
<evidence type="ECO:0000313" key="3">
    <source>
        <dbReference type="EMBL" id="GAY68485.1"/>
    </source>
</evidence>
<name>A0A2H5QW11_CITUN</name>
<dbReference type="STRING" id="55188.A0A2H5QW11"/>
<reference evidence="3 4" key="1">
    <citation type="journal article" date="2017" name="Front. Genet.">
        <title>Draft sequencing of the heterozygous diploid genome of Satsuma (Citrus unshiu Marc.) using a hybrid assembly approach.</title>
        <authorList>
            <person name="Shimizu T."/>
            <person name="Tanizawa Y."/>
            <person name="Mochizuki T."/>
            <person name="Nagasaki H."/>
            <person name="Yoshioka T."/>
            <person name="Toyoda A."/>
            <person name="Fujiyama A."/>
            <person name="Kaminuma E."/>
            <person name="Nakamura Y."/>
        </authorList>
    </citation>
    <scope>NUCLEOTIDE SEQUENCE [LARGE SCALE GENOMIC DNA]</scope>
    <source>
        <strain evidence="4">cv. Miyagawa wase</strain>
    </source>
</reference>
<dbReference type="EMBL" id="BDQV01000895">
    <property type="protein sequence ID" value="GAY68485.1"/>
    <property type="molecule type" value="Genomic_DNA"/>
</dbReference>
<evidence type="ECO:0000259" key="2">
    <source>
        <dbReference type="Pfam" id="PF07859"/>
    </source>
</evidence>
<dbReference type="PANTHER" id="PTHR23024">
    <property type="entry name" value="ARYLACETAMIDE DEACETYLASE"/>
    <property type="match status" value="1"/>
</dbReference>
<comment type="caution">
    <text evidence="3">The sequence shown here is derived from an EMBL/GenBank/DDBJ whole genome shotgun (WGS) entry which is preliminary data.</text>
</comment>
<dbReference type="InterPro" id="IPR050466">
    <property type="entry name" value="Carboxylest/Gibb_receptor"/>
</dbReference>
<comment type="similarity">
    <text evidence="1">Belongs to the 'GDXG' lipolytic enzyme family.</text>
</comment>
<evidence type="ECO:0000313" key="4">
    <source>
        <dbReference type="Proteomes" id="UP000236630"/>
    </source>
</evidence>
<dbReference type="AlphaFoldDB" id="A0A2H5QW11"/>
<dbReference type="SUPFAM" id="SSF53474">
    <property type="entry name" value="alpha/beta-Hydrolases"/>
    <property type="match status" value="1"/>
</dbReference>
<dbReference type="InterPro" id="IPR013094">
    <property type="entry name" value="AB_hydrolase_3"/>
</dbReference>
<accession>A0A2H5QW11</accession>
<evidence type="ECO:0000256" key="1">
    <source>
        <dbReference type="ARBA" id="ARBA00010515"/>
    </source>
</evidence>
<feature type="domain" description="Alpha/beta hydrolase fold-3" evidence="2">
    <location>
        <begin position="10"/>
        <end position="57"/>
    </location>
</feature>
<protein>
    <recommendedName>
        <fullName evidence="2">Alpha/beta hydrolase fold-3 domain-containing protein</fullName>
    </recommendedName>
</protein>
<dbReference type="Pfam" id="PF07859">
    <property type="entry name" value="Abhydrolase_3"/>
    <property type="match status" value="1"/>
</dbReference>
<dbReference type="PANTHER" id="PTHR23024:SF467">
    <property type="entry name" value="CARBOXYLESTERASE 12-RELATED"/>
    <property type="match status" value="1"/>
</dbReference>
<dbReference type="Proteomes" id="UP000236630">
    <property type="component" value="Unassembled WGS sequence"/>
</dbReference>
<proteinExistence type="inferred from homology"/>
<dbReference type="InterPro" id="IPR029058">
    <property type="entry name" value="AB_hydrolase_fold"/>
</dbReference>
<keyword evidence="4" id="KW-1185">Reference proteome</keyword>
<gene>
    <name evidence="3" type="ORF">CUMW_264510</name>
</gene>
<sequence length="82" mass="9240">MLQCSSPGLGCARVLVFAAEKDFLCPRGWFYYEKLKESGWGGHVEIVESKGEQHVFHLINPTCENAGSMLKKICSFFNQDKP</sequence>
<organism evidence="3 4">
    <name type="scientific">Citrus unshiu</name>
    <name type="common">Satsuma mandarin</name>
    <name type="synonym">Citrus nobilis var. unshiu</name>
    <dbReference type="NCBI Taxonomy" id="55188"/>
    <lineage>
        <taxon>Eukaryota</taxon>
        <taxon>Viridiplantae</taxon>
        <taxon>Streptophyta</taxon>
        <taxon>Embryophyta</taxon>
        <taxon>Tracheophyta</taxon>
        <taxon>Spermatophyta</taxon>
        <taxon>Magnoliopsida</taxon>
        <taxon>eudicotyledons</taxon>
        <taxon>Gunneridae</taxon>
        <taxon>Pentapetalae</taxon>
        <taxon>rosids</taxon>
        <taxon>malvids</taxon>
        <taxon>Sapindales</taxon>
        <taxon>Rutaceae</taxon>
        <taxon>Aurantioideae</taxon>
        <taxon>Citrus</taxon>
    </lineage>
</organism>